<feature type="compositionally biased region" description="Basic and acidic residues" evidence="1">
    <location>
        <begin position="1"/>
        <end position="11"/>
    </location>
</feature>
<dbReference type="AlphaFoldDB" id="A0AAN6NK19"/>
<dbReference type="EMBL" id="MU859454">
    <property type="protein sequence ID" value="KAK3946980.1"/>
    <property type="molecule type" value="Genomic_DNA"/>
</dbReference>
<evidence type="ECO:0000313" key="3">
    <source>
        <dbReference type="Proteomes" id="UP001303222"/>
    </source>
</evidence>
<feature type="compositionally biased region" description="Basic residues" evidence="1">
    <location>
        <begin position="46"/>
        <end position="60"/>
    </location>
</feature>
<reference evidence="2" key="2">
    <citation type="submission" date="2023-06" db="EMBL/GenBank/DDBJ databases">
        <authorList>
            <consortium name="Lawrence Berkeley National Laboratory"/>
            <person name="Mondo S.J."/>
            <person name="Hensen N."/>
            <person name="Bonometti L."/>
            <person name="Westerberg I."/>
            <person name="Brannstrom I.O."/>
            <person name="Guillou S."/>
            <person name="Cros-Aarteil S."/>
            <person name="Calhoun S."/>
            <person name="Haridas S."/>
            <person name="Kuo A."/>
            <person name="Pangilinan J."/>
            <person name="Riley R."/>
            <person name="Labutti K."/>
            <person name="Andreopoulos B."/>
            <person name="Lipzen A."/>
            <person name="Chen C."/>
            <person name="Yanf M."/>
            <person name="Daum C."/>
            <person name="Ng V."/>
            <person name="Clum A."/>
            <person name="Steindorff A."/>
            <person name="Ohm R."/>
            <person name="Martin F."/>
            <person name="Silar P."/>
            <person name="Natvig D."/>
            <person name="Lalanne C."/>
            <person name="Gautier V."/>
            <person name="Ament-Velasquez S.L."/>
            <person name="Kruys A."/>
            <person name="Hutchinson M.I."/>
            <person name="Powell A.J."/>
            <person name="Barry K."/>
            <person name="Miller A.N."/>
            <person name="Grigoriev I.V."/>
            <person name="Debuchy R."/>
            <person name="Gladieux P."/>
            <person name="Thoren M.H."/>
            <person name="Johannesson H."/>
        </authorList>
    </citation>
    <scope>NUCLEOTIDE SEQUENCE</scope>
    <source>
        <strain evidence="2">CBS 626.80</strain>
    </source>
</reference>
<comment type="caution">
    <text evidence="2">The sequence shown here is derived from an EMBL/GenBank/DDBJ whole genome shotgun (WGS) entry which is preliminary data.</text>
</comment>
<protein>
    <submittedName>
        <fullName evidence="2">Uncharacterized protein</fullName>
    </submittedName>
</protein>
<organism evidence="2 3">
    <name type="scientific">Pseudoneurospora amorphoporcata</name>
    <dbReference type="NCBI Taxonomy" id="241081"/>
    <lineage>
        <taxon>Eukaryota</taxon>
        <taxon>Fungi</taxon>
        <taxon>Dikarya</taxon>
        <taxon>Ascomycota</taxon>
        <taxon>Pezizomycotina</taxon>
        <taxon>Sordariomycetes</taxon>
        <taxon>Sordariomycetidae</taxon>
        <taxon>Sordariales</taxon>
        <taxon>Sordariaceae</taxon>
        <taxon>Pseudoneurospora</taxon>
    </lineage>
</organism>
<dbReference type="Proteomes" id="UP001303222">
    <property type="component" value="Unassembled WGS sequence"/>
</dbReference>
<sequence length="217" mass="25384">MSMAKAFRDVQRGLVPQRPQRKRISLIVRRRRGRRHNTIDNQARRPQHLPRGIHPKRTHPTKPVSTLFRTPVGSPVIVSVTETLTNHSFGCVPASASNLLTPDSHSYSSARQSVQFTFNHEAVQKKELAYWPAWYHQQRQWELQQAKLNSTLDETYRLDLVERRWDLVELMILGELLMKLVLGVARENERRRQLRLQEEMKMELELEGEAGFDSNED</sequence>
<feature type="region of interest" description="Disordered" evidence="1">
    <location>
        <begin position="1"/>
        <end position="21"/>
    </location>
</feature>
<reference evidence="2" key="1">
    <citation type="journal article" date="2023" name="Mol. Phylogenet. Evol.">
        <title>Genome-scale phylogeny and comparative genomics of the fungal order Sordariales.</title>
        <authorList>
            <person name="Hensen N."/>
            <person name="Bonometti L."/>
            <person name="Westerberg I."/>
            <person name="Brannstrom I.O."/>
            <person name="Guillou S."/>
            <person name="Cros-Aarteil S."/>
            <person name="Calhoun S."/>
            <person name="Haridas S."/>
            <person name="Kuo A."/>
            <person name="Mondo S."/>
            <person name="Pangilinan J."/>
            <person name="Riley R."/>
            <person name="LaButti K."/>
            <person name="Andreopoulos B."/>
            <person name="Lipzen A."/>
            <person name="Chen C."/>
            <person name="Yan M."/>
            <person name="Daum C."/>
            <person name="Ng V."/>
            <person name="Clum A."/>
            <person name="Steindorff A."/>
            <person name="Ohm R.A."/>
            <person name="Martin F."/>
            <person name="Silar P."/>
            <person name="Natvig D.O."/>
            <person name="Lalanne C."/>
            <person name="Gautier V."/>
            <person name="Ament-Velasquez S.L."/>
            <person name="Kruys A."/>
            <person name="Hutchinson M.I."/>
            <person name="Powell A.J."/>
            <person name="Barry K."/>
            <person name="Miller A.N."/>
            <person name="Grigoriev I.V."/>
            <person name="Debuchy R."/>
            <person name="Gladieux P."/>
            <person name="Hiltunen Thoren M."/>
            <person name="Johannesson H."/>
        </authorList>
    </citation>
    <scope>NUCLEOTIDE SEQUENCE</scope>
    <source>
        <strain evidence="2">CBS 626.80</strain>
    </source>
</reference>
<gene>
    <name evidence="2" type="ORF">QBC32DRAFT_366087</name>
</gene>
<name>A0AAN6NK19_9PEZI</name>
<proteinExistence type="predicted"/>
<keyword evidence="3" id="KW-1185">Reference proteome</keyword>
<evidence type="ECO:0000313" key="2">
    <source>
        <dbReference type="EMBL" id="KAK3946980.1"/>
    </source>
</evidence>
<accession>A0AAN6NK19</accession>
<evidence type="ECO:0000256" key="1">
    <source>
        <dbReference type="SAM" id="MobiDB-lite"/>
    </source>
</evidence>
<feature type="region of interest" description="Disordered" evidence="1">
    <location>
        <begin position="46"/>
        <end position="67"/>
    </location>
</feature>